<protein>
    <recommendedName>
        <fullName evidence="1">DUF7587 domain-containing protein</fullName>
    </recommendedName>
</protein>
<dbReference type="Pfam" id="PF24494">
    <property type="entry name" value="DUF7587"/>
    <property type="match status" value="1"/>
</dbReference>
<dbReference type="PANTHER" id="PTHR40781:SF1">
    <property type="match status" value="1"/>
</dbReference>
<accession>A0AAN8NXA0</accession>
<comment type="caution">
    <text evidence="2">The sequence shown here is derived from an EMBL/GenBank/DDBJ whole genome shotgun (WGS) entry which is preliminary data.</text>
</comment>
<reference evidence="2 3" key="1">
    <citation type="submission" date="2019-10" db="EMBL/GenBank/DDBJ databases">
        <authorList>
            <person name="Palmer J.M."/>
        </authorList>
    </citation>
    <scope>NUCLEOTIDE SEQUENCE [LARGE SCALE GENOMIC DNA]</scope>
    <source>
        <strain evidence="2 3">TWF718</strain>
    </source>
</reference>
<feature type="domain" description="DUF7587" evidence="1">
    <location>
        <begin position="17"/>
        <end position="159"/>
    </location>
</feature>
<dbReference type="EMBL" id="JAVHNR010000003">
    <property type="protein sequence ID" value="KAK6347796.1"/>
    <property type="molecule type" value="Genomic_DNA"/>
</dbReference>
<gene>
    <name evidence="2" type="ORF">TWF718_005621</name>
</gene>
<dbReference type="InterPro" id="IPR056009">
    <property type="entry name" value="DUF7587"/>
</dbReference>
<evidence type="ECO:0000259" key="1">
    <source>
        <dbReference type="Pfam" id="PF24494"/>
    </source>
</evidence>
<sequence>MLTFMVQNPKLKREHYPNVLYRVHLPGISQTSYSHNMGFKCSARGHIDICNYGDLAGCLSSHLDNDPNQASHFISMFGSRDHAVHWARLKLRHGHATSAMVMEINPAEIKNVLGRSIPILKVSDVVEMYPEMIPYGADERWFDDEYLALYKVPAQAISKCYCI</sequence>
<keyword evidence="3" id="KW-1185">Reference proteome</keyword>
<evidence type="ECO:0000313" key="2">
    <source>
        <dbReference type="EMBL" id="KAK6347796.1"/>
    </source>
</evidence>
<evidence type="ECO:0000313" key="3">
    <source>
        <dbReference type="Proteomes" id="UP001313282"/>
    </source>
</evidence>
<dbReference type="PANTHER" id="PTHR40781">
    <property type="match status" value="1"/>
</dbReference>
<organism evidence="2 3">
    <name type="scientific">Orbilia javanica</name>
    <dbReference type="NCBI Taxonomy" id="47235"/>
    <lineage>
        <taxon>Eukaryota</taxon>
        <taxon>Fungi</taxon>
        <taxon>Dikarya</taxon>
        <taxon>Ascomycota</taxon>
        <taxon>Pezizomycotina</taxon>
        <taxon>Orbiliomycetes</taxon>
        <taxon>Orbiliales</taxon>
        <taxon>Orbiliaceae</taxon>
        <taxon>Orbilia</taxon>
    </lineage>
</organism>
<dbReference type="AlphaFoldDB" id="A0AAN8NXA0"/>
<name>A0AAN8NXA0_9PEZI</name>
<dbReference type="Proteomes" id="UP001313282">
    <property type="component" value="Unassembled WGS sequence"/>
</dbReference>
<proteinExistence type="predicted"/>